<dbReference type="GO" id="GO:0004673">
    <property type="term" value="F:protein histidine kinase activity"/>
    <property type="evidence" value="ECO:0007669"/>
    <property type="project" value="UniProtKB-EC"/>
</dbReference>
<dbReference type="Proteomes" id="UP000634660">
    <property type="component" value="Unassembled WGS sequence"/>
</dbReference>
<dbReference type="Pfam" id="PF02518">
    <property type="entry name" value="HATPase_c"/>
    <property type="match status" value="1"/>
</dbReference>
<keyword evidence="4" id="KW-0808">Transferase</keyword>
<name>A0A918RHB2_9ACTN</name>
<dbReference type="PANTHER" id="PTHR45436">
    <property type="entry name" value="SENSOR HISTIDINE KINASE YKOH"/>
    <property type="match status" value="1"/>
</dbReference>
<keyword evidence="3" id="KW-0597">Phosphoprotein</keyword>
<dbReference type="EMBL" id="BMVX01000038">
    <property type="protein sequence ID" value="GGZ95068.1"/>
    <property type="molecule type" value="Genomic_DNA"/>
</dbReference>
<feature type="compositionally biased region" description="Low complexity" evidence="6">
    <location>
        <begin position="375"/>
        <end position="384"/>
    </location>
</feature>
<evidence type="ECO:0000256" key="5">
    <source>
        <dbReference type="ARBA" id="ARBA00022777"/>
    </source>
</evidence>
<evidence type="ECO:0000256" key="2">
    <source>
        <dbReference type="ARBA" id="ARBA00012438"/>
    </source>
</evidence>
<dbReference type="InterPro" id="IPR003594">
    <property type="entry name" value="HATPase_dom"/>
</dbReference>
<protein>
    <recommendedName>
        <fullName evidence="2">histidine kinase</fullName>
        <ecNumber evidence="2">2.7.13.3</ecNumber>
    </recommendedName>
</protein>
<sequence length="435" mass="45482">MTTLIQDAALLAAPAAGIVATGATGAALHYRRRAAQRLGFLRSAQERARDAEQRAAAMDEEAVHLAHSRLPALLAALGQEAGAGHRDGGVLHSRLAGSRGATAFQTVLDQVSGWAREEAERAEGASRAAVQAVVRSLQSLIYEQQVAITVLLESQHEEKVLELANPIDHAGSQLARRAQVVGVLTGMWPGRQREDAPLVDAVRGGVSRIRDYRRVRITGEPTQYVLGRFVEPVVLAAAELLDNATRYSEPGTMVEVWYVDAHHGISIVIEDAGIGLTPENRERAARLLSGQVPVRITELRTPPQFGFLAVGALAARYGFCASVEQQSAHGGVRAVLHLPRALLSGVPSQAPAAAGYQVPAGGPADGAAGDGPAAGGPYPVAADGLPVRRRGQGPRFTPSAPAAAPAPGGAGRSVAAFVRGTHFARTPSSDQEPTT</sequence>
<proteinExistence type="predicted"/>
<comment type="caution">
    <text evidence="8">The sequence shown here is derived from an EMBL/GenBank/DDBJ whole genome shotgun (WGS) entry which is preliminary data.</text>
</comment>
<evidence type="ECO:0000256" key="6">
    <source>
        <dbReference type="SAM" id="MobiDB-lite"/>
    </source>
</evidence>
<accession>A0A918RHB2</accession>
<dbReference type="EC" id="2.7.13.3" evidence="2"/>
<dbReference type="GO" id="GO:0000160">
    <property type="term" value="P:phosphorelay signal transduction system"/>
    <property type="evidence" value="ECO:0007669"/>
    <property type="project" value="TreeGrafter"/>
</dbReference>
<gene>
    <name evidence="8" type="ORF">GCM10010371_63700</name>
</gene>
<dbReference type="InterPro" id="IPR050428">
    <property type="entry name" value="TCS_sensor_his_kinase"/>
</dbReference>
<dbReference type="SUPFAM" id="SSF55874">
    <property type="entry name" value="ATPase domain of HSP90 chaperone/DNA topoisomerase II/histidine kinase"/>
    <property type="match status" value="1"/>
</dbReference>
<feature type="compositionally biased region" description="Polar residues" evidence="6">
    <location>
        <begin position="426"/>
        <end position="435"/>
    </location>
</feature>
<evidence type="ECO:0000259" key="7">
    <source>
        <dbReference type="Pfam" id="PF02518"/>
    </source>
</evidence>
<dbReference type="Gene3D" id="3.30.565.10">
    <property type="entry name" value="Histidine kinase-like ATPase, C-terminal domain"/>
    <property type="match status" value="1"/>
</dbReference>
<feature type="domain" description="Histidine kinase/HSP90-like ATPase" evidence="7">
    <location>
        <begin position="235"/>
        <end position="340"/>
    </location>
</feature>
<feature type="region of interest" description="Disordered" evidence="6">
    <location>
        <begin position="363"/>
        <end position="435"/>
    </location>
</feature>
<keyword evidence="5" id="KW-0418">Kinase</keyword>
<dbReference type="RefSeq" id="WP_189829124.1">
    <property type="nucleotide sequence ID" value="NZ_BMVX01000038.1"/>
</dbReference>
<dbReference type="PANTHER" id="PTHR45436:SF5">
    <property type="entry name" value="SENSOR HISTIDINE KINASE TRCS"/>
    <property type="match status" value="1"/>
</dbReference>
<dbReference type="InterPro" id="IPR036890">
    <property type="entry name" value="HATPase_C_sf"/>
</dbReference>
<evidence type="ECO:0000256" key="3">
    <source>
        <dbReference type="ARBA" id="ARBA00022553"/>
    </source>
</evidence>
<evidence type="ECO:0000313" key="8">
    <source>
        <dbReference type="EMBL" id="GGZ95068.1"/>
    </source>
</evidence>
<evidence type="ECO:0000313" key="9">
    <source>
        <dbReference type="Proteomes" id="UP000634660"/>
    </source>
</evidence>
<organism evidence="8 9">
    <name type="scientific">Streptomyces subrutilus</name>
    <dbReference type="NCBI Taxonomy" id="36818"/>
    <lineage>
        <taxon>Bacteria</taxon>
        <taxon>Bacillati</taxon>
        <taxon>Actinomycetota</taxon>
        <taxon>Actinomycetes</taxon>
        <taxon>Kitasatosporales</taxon>
        <taxon>Streptomycetaceae</taxon>
        <taxon>Streptomyces</taxon>
    </lineage>
</organism>
<evidence type="ECO:0000256" key="4">
    <source>
        <dbReference type="ARBA" id="ARBA00022679"/>
    </source>
</evidence>
<dbReference type="GO" id="GO:0005886">
    <property type="term" value="C:plasma membrane"/>
    <property type="evidence" value="ECO:0007669"/>
    <property type="project" value="TreeGrafter"/>
</dbReference>
<reference evidence="8" key="1">
    <citation type="journal article" date="2014" name="Int. J. Syst. Evol. Microbiol.">
        <title>Complete genome sequence of Corynebacterium casei LMG S-19264T (=DSM 44701T), isolated from a smear-ripened cheese.</title>
        <authorList>
            <consortium name="US DOE Joint Genome Institute (JGI-PGF)"/>
            <person name="Walter F."/>
            <person name="Albersmeier A."/>
            <person name="Kalinowski J."/>
            <person name="Ruckert C."/>
        </authorList>
    </citation>
    <scope>NUCLEOTIDE SEQUENCE</scope>
    <source>
        <strain evidence="8">JCM 4834</strain>
    </source>
</reference>
<evidence type="ECO:0000256" key="1">
    <source>
        <dbReference type="ARBA" id="ARBA00000085"/>
    </source>
</evidence>
<comment type="catalytic activity">
    <reaction evidence="1">
        <text>ATP + protein L-histidine = ADP + protein N-phospho-L-histidine.</text>
        <dbReference type="EC" id="2.7.13.3"/>
    </reaction>
</comment>
<dbReference type="AlphaFoldDB" id="A0A918RHB2"/>
<reference evidence="8" key="2">
    <citation type="submission" date="2020-09" db="EMBL/GenBank/DDBJ databases">
        <authorList>
            <person name="Sun Q."/>
            <person name="Ohkuma M."/>
        </authorList>
    </citation>
    <scope>NUCLEOTIDE SEQUENCE</scope>
    <source>
        <strain evidence="8">JCM 4834</strain>
    </source>
</reference>